<feature type="chain" id="PRO_5008258993" evidence="2">
    <location>
        <begin position="25"/>
        <end position="323"/>
    </location>
</feature>
<dbReference type="Pfam" id="PF03401">
    <property type="entry name" value="TctC"/>
    <property type="match status" value="1"/>
</dbReference>
<dbReference type="PROSITE" id="PS51257">
    <property type="entry name" value="PROKAR_LIPOPROTEIN"/>
    <property type="match status" value="1"/>
</dbReference>
<evidence type="ECO:0000256" key="1">
    <source>
        <dbReference type="ARBA" id="ARBA00006987"/>
    </source>
</evidence>
<dbReference type="PANTHER" id="PTHR42928">
    <property type="entry name" value="TRICARBOXYLATE-BINDING PROTEIN"/>
    <property type="match status" value="1"/>
</dbReference>
<dbReference type="SUPFAM" id="SSF53850">
    <property type="entry name" value="Periplasmic binding protein-like II"/>
    <property type="match status" value="1"/>
</dbReference>
<dbReference type="Gene3D" id="3.40.190.150">
    <property type="entry name" value="Bordetella uptake gene, domain 1"/>
    <property type="match status" value="1"/>
</dbReference>
<evidence type="ECO:0000256" key="2">
    <source>
        <dbReference type="SAM" id="SignalP"/>
    </source>
</evidence>
<keyword evidence="4" id="KW-1185">Reference proteome</keyword>
<feature type="signal peptide" evidence="2">
    <location>
        <begin position="1"/>
        <end position="24"/>
    </location>
</feature>
<accession>A0A193GF07</accession>
<comment type="similarity">
    <text evidence="1">Belongs to the UPF0065 (bug) family.</text>
</comment>
<sequence>MMRIFPCLAGTMLAAACALSTAVAAENFPDKPVHLVVPQAPGGASDTLARILAQYLGQKWKQSVVVENRAGAGGNIGMEYVAKSGTDGYTLLMSYEGSHAINPAIYRRLPFDVKTDFSPVATVATLPFVVVTSPKSGVKSLQDLVQAAKERRMTFGSAGNGSVNHLLGEMFNDAAGVKMVHVPYRGAAPAIQDLLGGQIDVVFTSFPSVKGYIDAGTLLPLAVTSAKRSASAPAIPTIAEQGYPSFDVNPWFGLFAAGGVDAARIDLMNRDINALLATPEIREKFAAQGAVVYATTPQEFATQVNAALAKWAEVVKTSGAQVE</sequence>
<dbReference type="EMBL" id="CP016172">
    <property type="protein sequence ID" value="ANN77874.1"/>
    <property type="molecule type" value="Genomic_DNA"/>
</dbReference>
<evidence type="ECO:0000313" key="3">
    <source>
        <dbReference type="EMBL" id="ANN77874.1"/>
    </source>
</evidence>
<dbReference type="PANTHER" id="PTHR42928:SF5">
    <property type="entry name" value="BLR1237 PROTEIN"/>
    <property type="match status" value="1"/>
</dbReference>
<dbReference type="Gene3D" id="3.40.190.10">
    <property type="entry name" value="Periplasmic binding protein-like II"/>
    <property type="match status" value="1"/>
</dbReference>
<dbReference type="PIRSF" id="PIRSF017082">
    <property type="entry name" value="YflP"/>
    <property type="match status" value="1"/>
</dbReference>
<dbReference type="InterPro" id="IPR042100">
    <property type="entry name" value="Bug_dom1"/>
</dbReference>
<dbReference type="CDD" id="cd13578">
    <property type="entry name" value="PBP2_Bug27"/>
    <property type="match status" value="1"/>
</dbReference>
<protein>
    <submittedName>
        <fullName evidence="3">LacI family transcriptional regulator</fullName>
    </submittedName>
</protein>
<reference evidence="3 4" key="1">
    <citation type="submission" date="2016-06" db="EMBL/GenBank/DDBJ databases">
        <title>Complete genome sequences of Bordetella bronchialis and Bordetella flabilis.</title>
        <authorList>
            <person name="LiPuma J.J."/>
            <person name="Spilker T."/>
        </authorList>
    </citation>
    <scope>NUCLEOTIDE SEQUENCE [LARGE SCALE GENOMIC DNA]</scope>
    <source>
        <strain evidence="3 4">AU10664</strain>
    </source>
</reference>
<dbReference type="RefSeq" id="WP_066658254.1">
    <property type="nucleotide sequence ID" value="NZ_CBCSCL010000001.1"/>
</dbReference>
<keyword evidence="2" id="KW-0732">Signal</keyword>
<dbReference type="AlphaFoldDB" id="A0A193GF07"/>
<gene>
    <name evidence="3" type="ORF">BAU07_12910</name>
</gene>
<dbReference type="InterPro" id="IPR005064">
    <property type="entry name" value="BUG"/>
</dbReference>
<evidence type="ECO:0000313" key="4">
    <source>
        <dbReference type="Proteomes" id="UP000091926"/>
    </source>
</evidence>
<dbReference type="KEGG" id="bfz:BAU07_12910"/>
<dbReference type="STRING" id="463014.BAU07_12910"/>
<dbReference type="Proteomes" id="UP000091926">
    <property type="component" value="Chromosome"/>
</dbReference>
<organism evidence="3 4">
    <name type="scientific">Bordetella flabilis</name>
    <dbReference type="NCBI Taxonomy" id="463014"/>
    <lineage>
        <taxon>Bacteria</taxon>
        <taxon>Pseudomonadati</taxon>
        <taxon>Pseudomonadota</taxon>
        <taxon>Betaproteobacteria</taxon>
        <taxon>Burkholderiales</taxon>
        <taxon>Alcaligenaceae</taxon>
        <taxon>Bordetella</taxon>
    </lineage>
</organism>
<proteinExistence type="inferred from homology"/>
<name>A0A193GF07_9BORD</name>